<keyword evidence="2" id="KW-0645">Protease</keyword>
<evidence type="ECO:0000313" key="6">
    <source>
        <dbReference type="Proteomes" id="UP001499988"/>
    </source>
</evidence>
<dbReference type="Gene3D" id="3.40.50.1820">
    <property type="entry name" value="alpha/beta hydrolase"/>
    <property type="match status" value="1"/>
</dbReference>
<keyword evidence="3" id="KW-0732">Signal</keyword>
<feature type="chain" id="PRO_5047044250" description="Peptidase S9 prolyl oligopeptidase catalytic domain-containing protein" evidence="3">
    <location>
        <begin position="22"/>
        <end position="687"/>
    </location>
</feature>
<reference evidence="6" key="1">
    <citation type="journal article" date="2019" name="Int. J. Syst. Evol. Microbiol.">
        <title>The Global Catalogue of Microorganisms (GCM) 10K type strain sequencing project: providing services to taxonomists for standard genome sequencing and annotation.</title>
        <authorList>
            <consortium name="The Broad Institute Genomics Platform"/>
            <consortium name="The Broad Institute Genome Sequencing Center for Infectious Disease"/>
            <person name="Wu L."/>
            <person name="Ma J."/>
        </authorList>
    </citation>
    <scope>NUCLEOTIDE SEQUENCE [LARGE SCALE GENOMIC DNA]</scope>
    <source>
        <strain evidence="6">JCM 18401</strain>
    </source>
</reference>
<dbReference type="Pfam" id="PF00326">
    <property type="entry name" value="Peptidase_S9"/>
    <property type="match status" value="1"/>
</dbReference>
<dbReference type="EMBL" id="BAABJZ010000080">
    <property type="protein sequence ID" value="GAA4889785.1"/>
    <property type="molecule type" value="Genomic_DNA"/>
</dbReference>
<dbReference type="Proteomes" id="UP001499988">
    <property type="component" value="Unassembled WGS sequence"/>
</dbReference>
<evidence type="ECO:0000259" key="4">
    <source>
        <dbReference type="Pfam" id="PF00326"/>
    </source>
</evidence>
<keyword evidence="1" id="KW-0378">Hydrolase</keyword>
<protein>
    <recommendedName>
        <fullName evidence="4">Peptidase S9 prolyl oligopeptidase catalytic domain-containing protein</fullName>
    </recommendedName>
</protein>
<name>A0ABP9EXL1_9GAMM</name>
<dbReference type="RefSeq" id="WP_345335623.1">
    <property type="nucleotide sequence ID" value="NZ_BAABJZ010000080.1"/>
</dbReference>
<comment type="caution">
    <text evidence="5">The sequence shown here is derived from an EMBL/GenBank/DDBJ whole genome shotgun (WGS) entry which is preliminary data.</text>
</comment>
<dbReference type="SUPFAM" id="SSF53474">
    <property type="entry name" value="alpha/beta-Hydrolases"/>
    <property type="match status" value="1"/>
</dbReference>
<keyword evidence="6" id="KW-1185">Reference proteome</keyword>
<feature type="domain" description="Peptidase S9 prolyl oligopeptidase catalytic" evidence="4">
    <location>
        <begin position="480"/>
        <end position="680"/>
    </location>
</feature>
<dbReference type="Pfam" id="PF07676">
    <property type="entry name" value="PD40"/>
    <property type="match status" value="2"/>
</dbReference>
<dbReference type="PANTHER" id="PTHR42776">
    <property type="entry name" value="SERINE PEPTIDASE S9 FAMILY MEMBER"/>
    <property type="match status" value="1"/>
</dbReference>
<dbReference type="PANTHER" id="PTHR42776:SF27">
    <property type="entry name" value="DIPEPTIDYL PEPTIDASE FAMILY MEMBER 6"/>
    <property type="match status" value="1"/>
</dbReference>
<evidence type="ECO:0000256" key="3">
    <source>
        <dbReference type="SAM" id="SignalP"/>
    </source>
</evidence>
<accession>A0ABP9EXL1</accession>
<evidence type="ECO:0000313" key="5">
    <source>
        <dbReference type="EMBL" id="GAA4889785.1"/>
    </source>
</evidence>
<dbReference type="Gene3D" id="2.120.10.30">
    <property type="entry name" value="TolB, C-terminal domain"/>
    <property type="match status" value="1"/>
</dbReference>
<gene>
    <name evidence="5" type="ORF">GCM10023333_23850</name>
</gene>
<dbReference type="InterPro" id="IPR011659">
    <property type="entry name" value="WD40"/>
</dbReference>
<dbReference type="InterPro" id="IPR011042">
    <property type="entry name" value="6-blade_b-propeller_TolB-like"/>
</dbReference>
<evidence type="ECO:0000256" key="2">
    <source>
        <dbReference type="ARBA" id="ARBA00022825"/>
    </source>
</evidence>
<dbReference type="SUPFAM" id="SSF82171">
    <property type="entry name" value="DPP6 N-terminal domain-like"/>
    <property type="match status" value="1"/>
</dbReference>
<evidence type="ECO:0000256" key="1">
    <source>
        <dbReference type="ARBA" id="ARBA00022801"/>
    </source>
</evidence>
<dbReference type="InterPro" id="IPR001375">
    <property type="entry name" value="Peptidase_S9_cat"/>
</dbReference>
<proteinExistence type="predicted"/>
<dbReference type="InterPro" id="IPR029058">
    <property type="entry name" value="AB_hydrolase_fold"/>
</dbReference>
<feature type="signal peptide" evidence="3">
    <location>
        <begin position="1"/>
        <end position="21"/>
    </location>
</feature>
<organism evidence="5 6">
    <name type="scientific">Ferrimonas pelagia</name>
    <dbReference type="NCBI Taxonomy" id="1177826"/>
    <lineage>
        <taxon>Bacteria</taxon>
        <taxon>Pseudomonadati</taxon>
        <taxon>Pseudomonadota</taxon>
        <taxon>Gammaproteobacteria</taxon>
        <taxon>Alteromonadales</taxon>
        <taxon>Ferrimonadaceae</taxon>
        <taxon>Ferrimonas</taxon>
    </lineage>
</organism>
<sequence length="687" mass="77568">MPLRSLAPILLLLALSGAVQASEPPRTHPITPEDFFSLEGIAQLSLSHDGKQAAWVQSYWDKAADKQRKDLWRIALPKGTPERLTFTEEDEAHPQFSPDGRFLYFSKAGSAGKHEQAPHKGKRQIFRLTLASGEVVPLTREGEGIKAFQLSANGQALWYTGINTHHSDDPFAALRKRHDKPEYGHGQVKTNPLYRLDLATYRRETIIDDDQVVWAFDISPDDQRIARIITAENGLVQLEGWSDVAIYDRQRDHHQILDDQRWRAEAPSPYGWLMQPRWSQDGRHLAFRIDYDGYPGQLLAVPFDHDGRPGSVLDLARQGDVTLYGDNLAWRPNSHEICYRGSEHGRIRVYCTELRGDQPGSVRALTQGDYVIKQFSFAANGKQIGMIHNGLDHFDELYSGKIGKTPARRTWLNPHTAQWQLPQIEIVHWTAPDGQRVEGILELPHDYRRGDGPLPLVVQLHGGPTSATPYALQHRTYGRSTFAAKGWALFSPNYRGSTGYGDRFLVDLVGREHDIEVKDIEAGVDRLIADGIADPDRLAVMGWSNGGYLTNALISTTTRYRAASSGAGVWDQRLQWLLEDTPGHVVNFMQGLPWEQPEAYQHGSSLSRADQIQTPTLIHMGENDARVPAPHAKGLYRALRQYLNVPTELLIYPDEGHGLSRYQHKLTKMQWDLAWFEHYVLGEGPKE</sequence>
<keyword evidence="2" id="KW-0720">Serine protease</keyword>